<dbReference type="EMBL" id="WHWC01000019">
    <property type="protein sequence ID" value="KAG8363699.1"/>
    <property type="molecule type" value="Genomic_DNA"/>
</dbReference>
<accession>A0AAV6W294</accession>
<dbReference type="SUPFAM" id="SSF81383">
    <property type="entry name" value="F-box domain"/>
    <property type="match status" value="1"/>
</dbReference>
<gene>
    <name evidence="2" type="ORF">BUALT_Bualt19G0049600</name>
</gene>
<feature type="domain" description="F-box" evidence="1">
    <location>
        <begin position="64"/>
        <end position="101"/>
    </location>
</feature>
<name>A0AAV6W294_9LAMI</name>
<dbReference type="PANTHER" id="PTHR14695:SF4">
    <property type="entry name" value="PROTEIN NESSUN DORMA"/>
    <property type="match status" value="1"/>
</dbReference>
<dbReference type="InterPro" id="IPR045140">
    <property type="entry name" value="SHCBP1-like"/>
</dbReference>
<organism evidence="2 3">
    <name type="scientific">Buddleja alternifolia</name>
    <dbReference type="NCBI Taxonomy" id="168488"/>
    <lineage>
        <taxon>Eukaryota</taxon>
        <taxon>Viridiplantae</taxon>
        <taxon>Streptophyta</taxon>
        <taxon>Embryophyta</taxon>
        <taxon>Tracheophyta</taxon>
        <taxon>Spermatophyta</taxon>
        <taxon>Magnoliopsida</taxon>
        <taxon>eudicotyledons</taxon>
        <taxon>Gunneridae</taxon>
        <taxon>Pentapetalae</taxon>
        <taxon>asterids</taxon>
        <taxon>lamiids</taxon>
        <taxon>Lamiales</taxon>
        <taxon>Scrophulariaceae</taxon>
        <taxon>Buddlejeae</taxon>
        <taxon>Buddleja</taxon>
    </lineage>
</organism>
<dbReference type="CDD" id="cd22163">
    <property type="entry name" value="F-box_AtSKIP5-like"/>
    <property type="match status" value="1"/>
</dbReference>
<proteinExistence type="predicted"/>
<dbReference type="PANTHER" id="PTHR14695">
    <property type="entry name" value="SHC SH2-DOMAIN BINDING PROTEIN 1-RELATED"/>
    <property type="match status" value="1"/>
</dbReference>
<dbReference type="Gene3D" id="1.20.1280.50">
    <property type="match status" value="1"/>
</dbReference>
<evidence type="ECO:0000313" key="2">
    <source>
        <dbReference type="EMBL" id="KAG8363699.1"/>
    </source>
</evidence>
<dbReference type="Proteomes" id="UP000826271">
    <property type="component" value="Unassembled WGS sequence"/>
</dbReference>
<evidence type="ECO:0000313" key="3">
    <source>
        <dbReference type="Proteomes" id="UP000826271"/>
    </source>
</evidence>
<keyword evidence="3" id="KW-1185">Reference proteome</keyword>
<dbReference type="Pfam" id="PF12937">
    <property type="entry name" value="F-box-like"/>
    <property type="match status" value="1"/>
</dbReference>
<dbReference type="InterPro" id="IPR036047">
    <property type="entry name" value="F-box-like_dom_sf"/>
</dbReference>
<dbReference type="InterPro" id="IPR011050">
    <property type="entry name" value="Pectin_lyase_fold/virulence"/>
</dbReference>
<sequence length="304" mass="34257">MQTQLQSCIRSWTEFQNLQIHFCYHDNLNWDWMEAAENPELKKIGRRHSKEYYSDINKLDDGCLMLIFSFLSPIPDRYNTALVCHRWRFLACHPRLWLRVDRFVKDLSQSGVYPNIETAVSAARPGDTILIAAGGIHRTSNIQIKKPICLIGAGEHPDDTTLICSRGSDSALELFSTCKLANLTVRAELGCCLLHRSGRLTIDGCILQCESNPLDHLSHAIVTTADGIPPLLKNSGDRVIAKFHGICTQATRVYNGSRSGSRSITRVVQRLVYIYRKMNLYIEWSVKGGSQANPSCEDFNTTVI</sequence>
<dbReference type="SUPFAM" id="SSF51126">
    <property type="entry name" value="Pectin lyase-like"/>
    <property type="match status" value="1"/>
</dbReference>
<protein>
    <recommendedName>
        <fullName evidence="1">F-box domain-containing protein</fullName>
    </recommendedName>
</protein>
<reference evidence="2" key="1">
    <citation type="submission" date="2019-10" db="EMBL/GenBank/DDBJ databases">
        <authorList>
            <person name="Zhang R."/>
            <person name="Pan Y."/>
            <person name="Wang J."/>
            <person name="Ma R."/>
            <person name="Yu S."/>
        </authorList>
    </citation>
    <scope>NUCLEOTIDE SEQUENCE</scope>
    <source>
        <strain evidence="2">LA-IB0</strain>
        <tissue evidence="2">Leaf</tissue>
    </source>
</reference>
<dbReference type="AlphaFoldDB" id="A0AAV6W294"/>
<comment type="caution">
    <text evidence="2">The sequence shown here is derived from an EMBL/GenBank/DDBJ whole genome shotgun (WGS) entry which is preliminary data.</text>
</comment>
<dbReference type="InterPro" id="IPR001810">
    <property type="entry name" value="F-box_dom"/>
</dbReference>
<evidence type="ECO:0000259" key="1">
    <source>
        <dbReference type="Pfam" id="PF12937"/>
    </source>
</evidence>